<evidence type="ECO:0000313" key="10">
    <source>
        <dbReference type="EMBL" id="KFM70855.1"/>
    </source>
</evidence>
<dbReference type="InterPro" id="IPR036236">
    <property type="entry name" value="Znf_C2H2_sf"/>
</dbReference>
<evidence type="ECO:0000256" key="6">
    <source>
        <dbReference type="ARBA" id="ARBA00023242"/>
    </source>
</evidence>
<dbReference type="Pfam" id="PF00096">
    <property type="entry name" value="zf-C2H2"/>
    <property type="match status" value="1"/>
</dbReference>
<evidence type="ECO:0000256" key="5">
    <source>
        <dbReference type="ARBA" id="ARBA00022833"/>
    </source>
</evidence>
<dbReference type="STRING" id="407821.A0A087U0G6"/>
<feature type="compositionally biased region" description="Polar residues" evidence="8">
    <location>
        <begin position="124"/>
        <end position="134"/>
    </location>
</feature>
<keyword evidence="5" id="KW-0862">Zinc</keyword>
<reference evidence="10 11" key="1">
    <citation type="submission" date="2013-11" db="EMBL/GenBank/DDBJ databases">
        <title>Genome sequencing of Stegodyphus mimosarum.</title>
        <authorList>
            <person name="Bechsgaard J."/>
        </authorList>
    </citation>
    <scope>NUCLEOTIDE SEQUENCE [LARGE SCALE GENOMIC DNA]</scope>
</reference>
<dbReference type="SMART" id="SM00355">
    <property type="entry name" value="ZnF_C2H2"/>
    <property type="match status" value="1"/>
</dbReference>
<dbReference type="OrthoDB" id="5977959at2759"/>
<dbReference type="GO" id="GO:0008270">
    <property type="term" value="F:zinc ion binding"/>
    <property type="evidence" value="ECO:0007669"/>
    <property type="project" value="UniProtKB-KW"/>
</dbReference>
<dbReference type="GO" id="GO:0005634">
    <property type="term" value="C:nucleus"/>
    <property type="evidence" value="ECO:0007669"/>
    <property type="project" value="UniProtKB-SubCell"/>
</dbReference>
<evidence type="ECO:0000256" key="1">
    <source>
        <dbReference type="ARBA" id="ARBA00004123"/>
    </source>
</evidence>
<dbReference type="AlphaFoldDB" id="A0A087U0G6"/>
<keyword evidence="4 7" id="KW-0863">Zinc-finger</keyword>
<evidence type="ECO:0000256" key="3">
    <source>
        <dbReference type="ARBA" id="ARBA00022737"/>
    </source>
</evidence>
<feature type="domain" description="C2H2-type" evidence="9">
    <location>
        <begin position="132"/>
        <end position="158"/>
    </location>
</feature>
<dbReference type="PROSITE" id="PS00028">
    <property type="entry name" value="ZINC_FINGER_C2H2_1"/>
    <property type="match status" value="1"/>
</dbReference>
<evidence type="ECO:0000256" key="4">
    <source>
        <dbReference type="ARBA" id="ARBA00022771"/>
    </source>
</evidence>
<evidence type="ECO:0000313" key="11">
    <source>
        <dbReference type="Proteomes" id="UP000054359"/>
    </source>
</evidence>
<name>A0A087U0G6_STEMI</name>
<organism evidence="10 11">
    <name type="scientific">Stegodyphus mimosarum</name>
    <name type="common">African social velvet spider</name>
    <dbReference type="NCBI Taxonomy" id="407821"/>
    <lineage>
        <taxon>Eukaryota</taxon>
        <taxon>Metazoa</taxon>
        <taxon>Ecdysozoa</taxon>
        <taxon>Arthropoda</taxon>
        <taxon>Chelicerata</taxon>
        <taxon>Arachnida</taxon>
        <taxon>Araneae</taxon>
        <taxon>Araneomorphae</taxon>
        <taxon>Entelegynae</taxon>
        <taxon>Eresoidea</taxon>
        <taxon>Eresidae</taxon>
        <taxon>Stegodyphus</taxon>
    </lineage>
</organism>
<evidence type="ECO:0000256" key="8">
    <source>
        <dbReference type="SAM" id="MobiDB-lite"/>
    </source>
</evidence>
<dbReference type="Proteomes" id="UP000054359">
    <property type="component" value="Unassembled WGS sequence"/>
</dbReference>
<dbReference type="FunFam" id="3.30.160.60:FF:000744">
    <property type="entry name" value="zinc finger E-box-binding homeobox 1"/>
    <property type="match status" value="1"/>
</dbReference>
<dbReference type="PROSITE" id="PS50157">
    <property type="entry name" value="ZINC_FINGER_C2H2_2"/>
    <property type="match status" value="1"/>
</dbReference>
<keyword evidence="2" id="KW-0479">Metal-binding</keyword>
<dbReference type="EMBL" id="KK117580">
    <property type="protein sequence ID" value="KFM70855.1"/>
    <property type="molecule type" value="Genomic_DNA"/>
</dbReference>
<sequence length="158" mass="16799">MLSALNYNESDMLQEGGFDVPSSHAFSTLDGLLGSASAPGMRLPDLLDGDMNQEAYIEAGQELQLSPQAFPNSGDAFPVRESSPLTGLNDSHVKADIKSKASENTNTLVVDKLKVKGARPVKATSPNRPGTQPCPTCGKVFSNSSALTKHKLTHSDER</sequence>
<evidence type="ECO:0000256" key="2">
    <source>
        <dbReference type="ARBA" id="ARBA00022723"/>
    </source>
</evidence>
<keyword evidence="3" id="KW-0677">Repeat</keyword>
<dbReference type="SUPFAM" id="SSF57667">
    <property type="entry name" value="beta-beta-alpha zinc fingers"/>
    <property type="match status" value="1"/>
</dbReference>
<evidence type="ECO:0000259" key="9">
    <source>
        <dbReference type="PROSITE" id="PS50157"/>
    </source>
</evidence>
<dbReference type="InterPro" id="IPR013087">
    <property type="entry name" value="Znf_C2H2_type"/>
</dbReference>
<accession>A0A087U0G6</accession>
<comment type="subcellular location">
    <subcellularLocation>
        <location evidence="1">Nucleus</location>
    </subcellularLocation>
</comment>
<protein>
    <recommendedName>
        <fullName evidence="9">C2H2-type domain-containing protein</fullName>
    </recommendedName>
</protein>
<dbReference type="GO" id="GO:0010468">
    <property type="term" value="P:regulation of gene expression"/>
    <property type="evidence" value="ECO:0007669"/>
    <property type="project" value="UniProtKB-ARBA"/>
</dbReference>
<dbReference type="Gene3D" id="3.30.160.60">
    <property type="entry name" value="Classic Zinc Finger"/>
    <property type="match status" value="1"/>
</dbReference>
<proteinExistence type="predicted"/>
<keyword evidence="6" id="KW-0539">Nucleus</keyword>
<keyword evidence="11" id="KW-1185">Reference proteome</keyword>
<evidence type="ECO:0000256" key="7">
    <source>
        <dbReference type="PROSITE-ProRule" id="PRU00042"/>
    </source>
</evidence>
<feature type="region of interest" description="Disordered" evidence="8">
    <location>
        <begin position="119"/>
        <end position="158"/>
    </location>
</feature>
<feature type="non-terminal residue" evidence="10">
    <location>
        <position position="158"/>
    </location>
</feature>
<gene>
    <name evidence="10" type="ORF">X975_22852</name>
</gene>